<dbReference type="RefSeq" id="XP_021842629.1">
    <property type="nucleotide sequence ID" value="XM_021986937.2"/>
</dbReference>
<sequence length="152" mass="16922">MDTLSSLSTFPLIPLNFTNSSSNNQTRLINQSGKSLINYHLNPKLRNSTKQYYNCIKVRQLEVRVKAIDDVSGAIGDPAQAQLTWQIIVGSLAGVIPFIVAGIEFSKRIAAQRRCEVCGGSGLVLRDKKYYFKCPGCGGFLPWQSWKRFFSG</sequence>
<keyword evidence="1" id="KW-0472">Membrane</keyword>
<reference evidence="3" key="2">
    <citation type="submission" date="2025-08" db="UniProtKB">
        <authorList>
            <consortium name="RefSeq"/>
        </authorList>
    </citation>
    <scope>IDENTIFICATION</scope>
    <source>
        <tissue evidence="3">Leaf</tissue>
    </source>
</reference>
<keyword evidence="1" id="KW-1133">Transmembrane helix</keyword>
<dbReference type="Proteomes" id="UP000813463">
    <property type="component" value="Chromosome 4"/>
</dbReference>
<keyword evidence="1" id="KW-0812">Transmembrane</keyword>
<evidence type="ECO:0000313" key="2">
    <source>
        <dbReference type="Proteomes" id="UP000813463"/>
    </source>
</evidence>
<protein>
    <submittedName>
        <fullName evidence="3">Uncharacterized protein isoform X1</fullName>
    </submittedName>
</protein>
<dbReference type="GeneID" id="110782714"/>
<evidence type="ECO:0000313" key="3">
    <source>
        <dbReference type="RefSeq" id="XP_021842629.1"/>
    </source>
</evidence>
<proteinExistence type="predicted"/>
<evidence type="ECO:0000256" key="1">
    <source>
        <dbReference type="SAM" id="Phobius"/>
    </source>
</evidence>
<dbReference type="OrthoDB" id="2018625at2759"/>
<keyword evidence="2" id="KW-1185">Reference proteome</keyword>
<dbReference type="PANTHER" id="PTHR36809:SF1">
    <property type="entry name" value="TRANSMEMBRANE PROTEIN"/>
    <property type="match status" value="1"/>
</dbReference>
<organism evidence="2 3">
    <name type="scientific">Spinacia oleracea</name>
    <name type="common">Spinach</name>
    <dbReference type="NCBI Taxonomy" id="3562"/>
    <lineage>
        <taxon>Eukaryota</taxon>
        <taxon>Viridiplantae</taxon>
        <taxon>Streptophyta</taxon>
        <taxon>Embryophyta</taxon>
        <taxon>Tracheophyta</taxon>
        <taxon>Spermatophyta</taxon>
        <taxon>Magnoliopsida</taxon>
        <taxon>eudicotyledons</taxon>
        <taxon>Gunneridae</taxon>
        <taxon>Pentapetalae</taxon>
        <taxon>Caryophyllales</taxon>
        <taxon>Chenopodiaceae</taxon>
        <taxon>Chenopodioideae</taxon>
        <taxon>Anserineae</taxon>
        <taxon>Spinacia</taxon>
    </lineage>
</organism>
<dbReference type="PANTHER" id="PTHR36809">
    <property type="entry name" value="TRANSMEMBRANE PROTEIN"/>
    <property type="match status" value="1"/>
</dbReference>
<accession>A0A9R0I6Y3</accession>
<dbReference type="KEGG" id="soe:110782714"/>
<feature type="transmembrane region" description="Helical" evidence="1">
    <location>
        <begin position="83"/>
        <end position="103"/>
    </location>
</feature>
<name>A0A9R0I6Y3_SPIOL</name>
<dbReference type="AlphaFoldDB" id="A0A9R0I6Y3"/>
<gene>
    <name evidence="3" type="primary">LOC110782714</name>
</gene>
<reference evidence="2" key="1">
    <citation type="journal article" date="2021" name="Nat. Commun.">
        <title>Genomic analyses provide insights into spinach domestication and the genetic basis of agronomic traits.</title>
        <authorList>
            <person name="Cai X."/>
            <person name="Sun X."/>
            <person name="Xu C."/>
            <person name="Sun H."/>
            <person name="Wang X."/>
            <person name="Ge C."/>
            <person name="Zhang Z."/>
            <person name="Wang Q."/>
            <person name="Fei Z."/>
            <person name="Jiao C."/>
            <person name="Wang Q."/>
        </authorList>
    </citation>
    <scope>NUCLEOTIDE SEQUENCE [LARGE SCALE GENOMIC DNA]</scope>
    <source>
        <strain evidence="2">cv. Varoflay</strain>
    </source>
</reference>